<feature type="coiled-coil region" evidence="1">
    <location>
        <begin position="82"/>
        <end position="116"/>
    </location>
</feature>
<evidence type="ECO:0000313" key="3">
    <source>
        <dbReference type="Proteomes" id="UP000194420"/>
    </source>
</evidence>
<dbReference type="GO" id="GO:0051301">
    <property type="term" value="P:cell division"/>
    <property type="evidence" value="ECO:0007669"/>
    <property type="project" value="UniProtKB-KW"/>
</dbReference>
<accession>A0A1Y6FHI5</accession>
<reference evidence="3" key="1">
    <citation type="submission" date="2017-04" db="EMBL/GenBank/DDBJ databases">
        <authorList>
            <person name="Varghese N."/>
            <person name="Submissions S."/>
        </authorList>
    </citation>
    <scope>NUCLEOTIDE SEQUENCE [LARGE SCALE GENOMIC DNA]</scope>
</reference>
<evidence type="ECO:0000256" key="1">
    <source>
        <dbReference type="SAM" id="Coils"/>
    </source>
</evidence>
<dbReference type="InterPro" id="IPR053712">
    <property type="entry name" value="Bac_CellDiv_Activator"/>
</dbReference>
<sequence length="147" mass="15728">MSEVTLRIGGRSYNVSCHDGEEAHILDLGSMIDAKIEAMGANRAPQESQNLLFAALFLADELHEAKSSSGKAEATLFEAGDSEELRAKVETLEKERNALSQKVGELERAAENATAQQPTQDFSGLLEEVAESLEKCADTLESGATAS</sequence>
<dbReference type="InterPro" id="IPR007838">
    <property type="entry name" value="Cell_div_ZapA-like"/>
</dbReference>
<keyword evidence="2" id="KW-0132">Cell division</keyword>
<keyword evidence="2" id="KW-0131">Cell cycle</keyword>
<organism evidence="2 3">
    <name type="scientific">Altererythrobacter xiamenensis</name>
    <dbReference type="NCBI Taxonomy" id="1316679"/>
    <lineage>
        <taxon>Bacteria</taxon>
        <taxon>Pseudomonadati</taxon>
        <taxon>Pseudomonadota</taxon>
        <taxon>Alphaproteobacteria</taxon>
        <taxon>Sphingomonadales</taxon>
        <taxon>Erythrobacteraceae</taxon>
        <taxon>Altererythrobacter</taxon>
    </lineage>
</organism>
<keyword evidence="3" id="KW-1185">Reference proteome</keyword>
<name>A0A1Y6FHI5_9SPHN</name>
<dbReference type="OrthoDB" id="9797575at2"/>
<dbReference type="Proteomes" id="UP000194420">
    <property type="component" value="Unassembled WGS sequence"/>
</dbReference>
<dbReference type="Gene3D" id="6.10.250.790">
    <property type="match status" value="1"/>
</dbReference>
<dbReference type="Pfam" id="PF05164">
    <property type="entry name" value="ZapA"/>
    <property type="match status" value="1"/>
</dbReference>
<gene>
    <name evidence="2" type="ORF">SAMN06297468_2549</name>
</gene>
<dbReference type="EMBL" id="FXWG01000003">
    <property type="protein sequence ID" value="SMQ74315.1"/>
    <property type="molecule type" value="Genomic_DNA"/>
</dbReference>
<dbReference type="SUPFAM" id="SSF102829">
    <property type="entry name" value="Cell division protein ZapA-like"/>
    <property type="match status" value="1"/>
</dbReference>
<proteinExistence type="predicted"/>
<evidence type="ECO:0000313" key="2">
    <source>
        <dbReference type="EMBL" id="SMQ74315.1"/>
    </source>
</evidence>
<dbReference type="AlphaFoldDB" id="A0A1Y6FHI5"/>
<keyword evidence="1" id="KW-0175">Coiled coil</keyword>
<dbReference type="InterPro" id="IPR036192">
    <property type="entry name" value="Cell_div_ZapA-like_sf"/>
</dbReference>
<protein>
    <submittedName>
        <fullName evidence="2">Cell division protein ZapA</fullName>
    </submittedName>
</protein>
<dbReference type="RefSeq" id="WP_086438412.1">
    <property type="nucleotide sequence ID" value="NZ_FXWG01000003.1"/>
</dbReference>